<evidence type="ECO:0000256" key="17">
    <source>
        <dbReference type="RuleBase" id="RU003793"/>
    </source>
</evidence>
<dbReference type="GO" id="GO:0005886">
    <property type="term" value="C:plasma membrane"/>
    <property type="evidence" value="ECO:0007669"/>
    <property type="project" value="UniProtKB-SubCell"/>
</dbReference>
<dbReference type="GO" id="GO:0032259">
    <property type="term" value="P:methylation"/>
    <property type="evidence" value="ECO:0007669"/>
    <property type="project" value="UniProtKB-KW"/>
</dbReference>
<evidence type="ECO:0000256" key="5">
    <source>
        <dbReference type="ARBA" id="ARBA00022603"/>
    </source>
</evidence>
<dbReference type="Proteomes" id="UP000270261">
    <property type="component" value="Unassembled WGS sequence"/>
</dbReference>
<dbReference type="Gene3D" id="1.20.120.1220">
    <property type="match status" value="1"/>
</dbReference>
<dbReference type="PANTHER" id="PTHR30487">
    <property type="entry name" value="TYPE 4 PREPILIN-LIKE PROTEINS LEADER PEPTIDE-PROCESSING ENZYME"/>
    <property type="match status" value="1"/>
</dbReference>
<evidence type="ECO:0000313" key="23">
    <source>
        <dbReference type="EMBL" id="RRN43441.1"/>
    </source>
</evidence>
<comment type="catalytic activity">
    <reaction evidence="14 18">
        <text>Typically cleaves a -Gly-|-Phe- bond to release an N-terminal, basic peptide of 5-8 residues from type IV prepilin, and then N-methylates the new N-terminal amino group, the methyl donor being S-adenosyl-L-methionine.</text>
        <dbReference type="EC" id="3.4.23.43"/>
    </reaction>
</comment>
<comment type="function">
    <text evidence="18">Plays an essential role in type IV pili and type II pseudopili formation by proteolytically removing the leader sequence from substrate proteins and subsequently monomethylating the alpha-amino group of the newly exposed N-terminal phenylalanine.</text>
</comment>
<feature type="domain" description="Prepilin peptidase A24 N-terminal" evidence="22">
    <location>
        <begin position="20"/>
        <end position="177"/>
    </location>
</feature>
<evidence type="ECO:0000256" key="9">
    <source>
        <dbReference type="ARBA" id="ARBA00022692"/>
    </source>
</evidence>
<keyword evidence="10 18" id="KW-0378">Hydrolase</keyword>
<dbReference type="EC" id="3.4.23.43" evidence="15 18"/>
<evidence type="ECO:0000256" key="3">
    <source>
        <dbReference type="ARBA" id="ARBA00022475"/>
    </source>
</evidence>
<keyword evidence="13 18" id="KW-0511">Multifunctional enzyme</keyword>
<keyword evidence="9 18" id="KW-0812">Transmembrane</keyword>
<evidence type="ECO:0000256" key="19">
    <source>
        <dbReference type="SAM" id="MobiDB-lite"/>
    </source>
</evidence>
<dbReference type="EMBL" id="RRUE01000002">
    <property type="protein sequence ID" value="RRN43441.1"/>
    <property type="molecule type" value="Genomic_DNA"/>
</dbReference>
<proteinExistence type="inferred from homology"/>
<keyword evidence="5 18" id="KW-0489">Methyltransferase</keyword>
<evidence type="ECO:0000256" key="1">
    <source>
        <dbReference type="ARBA" id="ARBA00004429"/>
    </source>
</evidence>
<comment type="subcellular location">
    <subcellularLocation>
        <location evidence="1">Cell inner membrane</location>
        <topology evidence="1">Multi-pass membrane protein</topology>
    </subcellularLocation>
    <subcellularLocation>
        <location evidence="18">Cell membrane</location>
        <topology evidence="18">Multi-pass membrane protein</topology>
    </subcellularLocation>
</comment>
<feature type="transmembrane region" description="Helical" evidence="20">
    <location>
        <begin position="236"/>
        <end position="256"/>
    </location>
</feature>
<dbReference type="RefSeq" id="WP_125095653.1">
    <property type="nucleotide sequence ID" value="NZ_RRUE01000002.1"/>
</dbReference>
<evidence type="ECO:0000259" key="22">
    <source>
        <dbReference type="Pfam" id="PF06750"/>
    </source>
</evidence>
<dbReference type="Pfam" id="PF01478">
    <property type="entry name" value="Peptidase_A24"/>
    <property type="match status" value="1"/>
</dbReference>
<name>A0A3R8T082_9BURK</name>
<evidence type="ECO:0000256" key="7">
    <source>
        <dbReference type="ARBA" id="ARBA00022679"/>
    </source>
</evidence>
<comment type="caution">
    <text evidence="23">The sequence shown here is derived from an EMBL/GenBank/DDBJ whole genome shotgun (WGS) entry which is preliminary data.</text>
</comment>
<dbReference type="Pfam" id="PF06750">
    <property type="entry name" value="A24_N_bact"/>
    <property type="match status" value="1"/>
</dbReference>
<evidence type="ECO:0000313" key="24">
    <source>
        <dbReference type="Proteomes" id="UP000270261"/>
    </source>
</evidence>
<evidence type="ECO:0000256" key="16">
    <source>
        <dbReference type="ARBA" id="ARBA00071870"/>
    </source>
</evidence>
<feature type="transmembrane region" description="Helical" evidence="20">
    <location>
        <begin position="175"/>
        <end position="200"/>
    </location>
</feature>
<dbReference type="InterPro" id="IPR050882">
    <property type="entry name" value="Prepilin_peptidase/N-MTase"/>
</dbReference>
<dbReference type="InterPro" id="IPR010627">
    <property type="entry name" value="Prepilin_pept_A24_N"/>
</dbReference>
<evidence type="ECO:0000256" key="13">
    <source>
        <dbReference type="ARBA" id="ARBA00023268"/>
    </source>
</evidence>
<feature type="transmembrane region" description="Helical" evidence="20">
    <location>
        <begin position="13"/>
        <end position="33"/>
    </location>
</feature>
<sequence>MGIEDIYWITPEFSVAVAGIVGLLVGSFLNVVIHRLPLMMQRQWEDEMQAMMAETAARQTPDGTGEASAVPADGVTMSRQEHPGTAASEAQAPAPAHAAGAPSPVPAGSAPRETFNLMVPRSRCPHCGHQITALENVPVLSWLCLRGKCRQCRTPIPVRYPAVELLTGVLAAASVWHLGFGITGIAAALFCCVLVALTFIDFDTQLLPDSLTLPLLWGGLLLNLTSGAMAPLSDAVIGAMAGYLSLWSVYWLFRLLTGREGMGYGDFKLLAALGAWFGWQALPAIILMSSVIGAVVGVSLIVFRNHGRQQPIPFGPYLAGAGLAMLFFGGQVMALMGMGAPVSVMATGG</sequence>
<keyword evidence="6 18" id="KW-0645">Protease</keyword>
<keyword evidence="24" id="KW-1185">Reference proteome</keyword>
<evidence type="ECO:0000259" key="21">
    <source>
        <dbReference type="Pfam" id="PF01478"/>
    </source>
</evidence>
<keyword evidence="4" id="KW-0997">Cell inner membrane</keyword>
<dbReference type="OrthoDB" id="9789291at2"/>
<evidence type="ECO:0000256" key="20">
    <source>
        <dbReference type="SAM" id="Phobius"/>
    </source>
</evidence>
<evidence type="ECO:0000256" key="14">
    <source>
        <dbReference type="ARBA" id="ARBA00050401"/>
    </source>
</evidence>
<dbReference type="GO" id="GO:0004190">
    <property type="term" value="F:aspartic-type endopeptidase activity"/>
    <property type="evidence" value="ECO:0007669"/>
    <property type="project" value="UniProtKB-EC"/>
</dbReference>
<feature type="compositionally biased region" description="Low complexity" evidence="19">
    <location>
        <begin position="83"/>
        <end position="107"/>
    </location>
</feature>
<evidence type="ECO:0000256" key="12">
    <source>
        <dbReference type="ARBA" id="ARBA00023136"/>
    </source>
</evidence>
<evidence type="ECO:0000256" key="11">
    <source>
        <dbReference type="ARBA" id="ARBA00022989"/>
    </source>
</evidence>
<organism evidence="23 24">
    <name type="scientific">Lautropia dentalis</name>
    <dbReference type="NCBI Taxonomy" id="2490857"/>
    <lineage>
        <taxon>Bacteria</taxon>
        <taxon>Pseudomonadati</taxon>
        <taxon>Pseudomonadota</taxon>
        <taxon>Betaproteobacteria</taxon>
        <taxon>Burkholderiales</taxon>
        <taxon>Burkholderiaceae</taxon>
        <taxon>Lautropia</taxon>
    </lineage>
</organism>
<reference evidence="23 24" key="1">
    <citation type="submission" date="2018-11" db="EMBL/GenBank/DDBJ databases">
        <title>Genome sequencing of Lautropia sp. KCOM 2505 (= ChDC F240).</title>
        <authorList>
            <person name="Kook J.-K."/>
            <person name="Park S.-N."/>
            <person name="Lim Y.K."/>
        </authorList>
    </citation>
    <scope>NUCLEOTIDE SEQUENCE [LARGE SCALE GENOMIC DNA]</scope>
    <source>
        <strain evidence="23 24">KCOM 2505</strain>
    </source>
</reference>
<feature type="domain" description="Prepilin type IV endopeptidase peptidase" evidence="21">
    <location>
        <begin position="189"/>
        <end position="298"/>
    </location>
</feature>
<accession>A0A3R8T082</accession>
<dbReference type="InterPro" id="IPR014032">
    <property type="entry name" value="Peptidase_A24A_bac"/>
</dbReference>
<dbReference type="GO" id="GO:0006465">
    <property type="term" value="P:signal peptide processing"/>
    <property type="evidence" value="ECO:0007669"/>
    <property type="project" value="TreeGrafter"/>
</dbReference>
<evidence type="ECO:0000256" key="18">
    <source>
        <dbReference type="RuleBase" id="RU003794"/>
    </source>
</evidence>
<comment type="similarity">
    <text evidence="2 17">Belongs to the peptidase A24 family.</text>
</comment>
<dbReference type="PANTHER" id="PTHR30487:SF0">
    <property type="entry name" value="PREPILIN LEADER PEPTIDASE_N-METHYLTRANSFERASE-RELATED"/>
    <property type="match status" value="1"/>
</dbReference>
<keyword evidence="8" id="KW-0949">S-adenosyl-L-methionine</keyword>
<feature type="transmembrane region" description="Helical" evidence="20">
    <location>
        <begin position="206"/>
        <end position="224"/>
    </location>
</feature>
<feature type="transmembrane region" description="Helical" evidence="20">
    <location>
        <begin position="315"/>
        <end position="336"/>
    </location>
</feature>
<evidence type="ECO:0000256" key="4">
    <source>
        <dbReference type="ARBA" id="ARBA00022519"/>
    </source>
</evidence>
<feature type="region of interest" description="Disordered" evidence="19">
    <location>
        <begin position="77"/>
        <end position="107"/>
    </location>
</feature>
<dbReference type="GO" id="GO:0008168">
    <property type="term" value="F:methyltransferase activity"/>
    <property type="evidence" value="ECO:0007669"/>
    <property type="project" value="UniProtKB-KW"/>
</dbReference>
<keyword evidence="11 20" id="KW-1133">Transmembrane helix</keyword>
<keyword evidence="12 20" id="KW-0472">Membrane</keyword>
<keyword evidence="3" id="KW-1003">Cell membrane</keyword>
<gene>
    <name evidence="23" type="ORF">EHV23_08220</name>
</gene>
<dbReference type="FunFam" id="1.20.120.1220:FF:000001">
    <property type="entry name" value="Type 4 prepilin-like proteins leader peptide-processing enzyme"/>
    <property type="match status" value="1"/>
</dbReference>
<dbReference type="InterPro" id="IPR000045">
    <property type="entry name" value="Prepilin_IV_endopep_pep"/>
</dbReference>
<dbReference type="PRINTS" id="PR00864">
    <property type="entry name" value="PREPILNPTASE"/>
</dbReference>
<protein>
    <recommendedName>
        <fullName evidence="16 18">Prepilin leader peptidase/N-methyltransferase</fullName>
        <ecNumber evidence="18">2.1.1.-</ecNumber>
        <ecNumber evidence="15 18">3.4.23.43</ecNumber>
    </recommendedName>
</protein>
<evidence type="ECO:0000256" key="6">
    <source>
        <dbReference type="ARBA" id="ARBA00022670"/>
    </source>
</evidence>
<dbReference type="AlphaFoldDB" id="A0A3R8T082"/>
<feature type="transmembrane region" description="Helical" evidence="20">
    <location>
        <begin position="276"/>
        <end position="303"/>
    </location>
</feature>
<evidence type="ECO:0000256" key="10">
    <source>
        <dbReference type="ARBA" id="ARBA00022801"/>
    </source>
</evidence>
<evidence type="ECO:0000256" key="2">
    <source>
        <dbReference type="ARBA" id="ARBA00005801"/>
    </source>
</evidence>
<evidence type="ECO:0000256" key="8">
    <source>
        <dbReference type="ARBA" id="ARBA00022691"/>
    </source>
</evidence>
<keyword evidence="7 18" id="KW-0808">Transferase</keyword>
<dbReference type="EC" id="2.1.1.-" evidence="18"/>
<evidence type="ECO:0000256" key="15">
    <source>
        <dbReference type="ARBA" id="ARBA00067082"/>
    </source>
</evidence>